<dbReference type="PANTHER" id="PTHR47447:SF17">
    <property type="entry name" value="OS12G0638900 PROTEIN"/>
    <property type="match status" value="1"/>
</dbReference>
<evidence type="ECO:0000313" key="4">
    <source>
        <dbReference type="Proteomes" id="UP001515480"/>
    </source>
</evidence>
<dbReference type="InterPro" id="IPR002885">
    <property type="entry name" value="PPR_rpt"/>
</dbReference>
<dbReference type="AlphaFoldDB" id="A0AB34K214"/>
<comment type="caution">
    <text evidence="3">The sequence shown here is derived from an EMBL/GenBank/DDBJ whole genome shotgun (WGS) entry which is preliminary data.</text>
</comment>
<name>A0AB34K214_PRYPA</name>
<evidence type="ECO:0000256" key="2">
    <source>
        <dbReference type="SAM" id="MobiDB-lite"/>
    </source>
</evidence>
<evidence type="ECO:0008006" key="5">
    <source>
        <dbReference type="Google" id="ProtNLM"/>
    </source>
</evidence>
<evidence type="ECO:0000256" key="1">
    <source>
        <dbReference type="ARBA" id="ARBA00022737"/>
    </source>
</evidence>
<dbReference type="EMBL" id="JBGBPQ010000003">
    <property type="protein sequence ID" value="KAL1527132.1"/>
    <property type="molecule type" value="Genomic_DNA"/>
</dbReference>
<dbReference type="Pfam" id="PF01535">
    <property type="entry name" value="PPR"/>
    <property type="match status" value="1"/>
</dbReference>
<proteinExistence type="predicted"/>
<gene>
    <name evidence="3" type="ORF">AB1Y20_015814</name>
</gene>
<dbReference type="Proteomes" id="UP001515480">
    <property type="component" value="Unassembled WGS sequence"/>
</dbReference>
<protein>
    <recommendedName>
        <fullName evidence="5">Pentacotripeptide-repeat region of PRORP domain-containing protein</fullName>
    </recommendedName>
</protein>
<feature type="region of interest" description="Disordered" evidence="2">
    <location>
        <begin position="47"/>
        <end position="70"/>
    </location>
</feature>
<dbReference type="Gene3D" id="1.25.40.10">
    <property type="entry name" value="Tetratricopeptide repeat domain"/>
    <property type="match status" value="3"/>
</dbReference>
<sequence length="425" mass="46278">MAGRLLAGRAAAMLPSGRAVLPALHARWSSGSTPFTLTERAAALQRQLAQEHRLASPPESPPPAPPSPQFPPEVLAEWLLAFDAALRDPSARRAADALLLLDGASATESECITALRLCAEAKNGAMALALLERLVAVGHPPRLRAVEHAVRACAAAGDVERMWQCFALAERHAVELHPRVLKYGFQTCRRAEDRGASERLWARMRRAALLPCGVGLRHVVAQCAEAGEWRVGVQKLREMAEAGGRTSAIHWSAVIAGAIRDRQLEEAEALLDELPPYERDPSPFNAVLNGYSALWASGRLETERIANAEALLQRMAARQVLPDVTTYSTLIKLHVFNVQRVEQLLAEMQAAGIERDINVYAHASKAFLFSKRTADADALMHAMREAGIVPNAWFYQATITAAHSVGLLDYADALYRRAVGNGIKL</sequence>
<keyword evidence="4" id="KW-1185">Reference proteome</keyword>
<dbReference type="InterPro" id="IPR011990">
    <property type="entry name" value="TPR-like_helical_dom_sf"/>
</dbReference>
<organism evidence="3 4">
    <name type="scientific">Prymnesium parvum</name>
    <name type="common">Toxic golden alga</name>
    <dbReference type="NCBI Taxonomy" id="97485"/>
    <lineage>
        <taxon>Eukaryota</taxon>
        <taxon>Haptista</taxon>
        <taxon>Haptophyta</taxon>
        <taxon>Prymnesiophyceae</taxon>
        <taxon>Prymnesiales</taxon>
        <taxon>Prymnesiaceae</taxon>
        <taxon>Prymnesium</taxon>
    </lineage>
</organism>
<reference evidence="3 4" key="1">
    <citation type="journal article" date="2024" name="Science">
        <title>Giant polyketide synthase enzymes in the biosynthesis of giant marine polyether toxins.</title>
        <authorList>
            <person name="Fallon T.R."/>
            <person name="Shende V.V."/>
            <person name="Wierzbicki I.H."/>
            <person name="Pendleton A.L."/>
            <person name="Watervoot N.F."/>
            <person name="Auber R.P."/>
            <person name="Gonzalez D.J."/>
            <person name="Wisecaver J.H."/>
            <person name="Moore B.S."/>
        </authorList>
    </citation>
    <scope>NUCLEOTIDE SEQUENCE [LARGE SCALE GENOMIC DNA]</scope>
    <source>
        <strain evidence="3 4">12B1</strain>
    </source>
</reference>
<accession>A0AB34K214</accession>
<keyword evidence="1" id="KW-0677">Repeat</keyword>
<evidence type="ECO:0000313" key="3">
    <source>
        <dbReference type="EMBL" id="KAL1527132.1"/>
    </source>
</evidence>
<feature type="compositionally biased region" description="Pro residues" evidence="2">
    <location>
        <begin position="58"/>
        <end position="70"/>
    </location>
</feature>
<dbReference type="PANTHER" id="PTHR47447">
    <property type="entry name" value="OS03G0856100 PROTEIN"/>
    <property type="match status" value="1"/>
</dbReference>
<dbReference type="Pfam" id="PF13812">
    <property type="entry name" value="PPR_3"/>
    <property type="match status" value="1"/>
</dbReference>